<dbReference type="InterPro" id="IPR032466">
    <property type="entry name" value="Metal_Hydrolase"/>
</dbReference>
<evidence type="ECO:0000313" key="3">
    <source>
        <dbReference type="Proteomes" id="UP000217790"/>
    </source>
</evidence>
<organism evidence="2 3">
    <name type="scientific">Armillaria gallica</name>
    <name type="common">Bulbous honey fungus</name>
    <name type="synonym">Armillaria bulbosa</name>
    <dbReference type="NCBI Taxonomy" id="47427"/>
    <lineage>
        <taxon>Eukaryota</taxon>
        <taxon>Fungi</taxon>
        <taxon>Dikarya</taxon>
        <taxon>Basidiomycota</taxon>
        <taxon>Agaricomycotina</taxon>
        <taxon>Agaricomycetes</taxon>
        <taxon>Agaricomycetidae</taxon>
        <taxon>Agaricales</taxon>
        <taxon>Marasmiineae</taxon>
        <taxon>Physalacriaceae</taxon>
        <taxon>Armillaria</taxon>
    </lineage>
</organism>
<dbReference type="Proteomes" id="UP000217790">
    <property type="component" value="Unassembled WGS sequence"/>
</dbReference>
<proteinExistence type="predicted"/>
<dbReference type="SUPFAM" id="SSF51338">
    <property type="entry name" value="Composite domain of metallo-dependent hydrolases"/>
    <property type="match status" value="1"/>
</dbReference>
<dbReference type="GO" id="GO:0016810">
    <property type="term" value="F:hydrolase activity, acting on carbon-nitrogen (but not peptide) bonds"/>
    <property type="evidence" value="ECO:0007669"/>
    <property type="project" value="InterPro"/>
</dbReference>
<dbReference type="CDD" id="cd01300">
    <property type="entry name" value="YtcJ_like"/>
    <property type="match status" value="1"/>
</dbReference>
<dbReference type="AlphaFoldDB" id="A0A2H3DF64"/>
<dbReference type="OMA" id="VAWVGSE"/>
<reference evidence="3" key="1">
    <citation type="journal article" date="2017" name="Nat. Ecol. Evol.">
        <title>Genome expansion and lineage-specific genetic innovations in the forest pathogenic fungi Armillaria.</title>
        <authorList>
            <person name="Sipos G."/>
            <person name="Prasanna A.N."/>
            <person name="Walter M.C."/>
            <person name="O'Connor E."/>
            <person name="Balint B."/>
            <person name="Krizsan K."/>
            <person name="Kiss B."/>
            <person name="Hess J."/>
            <person name="Varga T."/>
            <person name="Slot J."/>
            <person name="Riley R."/>
            <person name="Boka B."/>
            <person name="Rigling D."/>
            <person name="Barry K."/>
            <person name="Lee J."/>
            <person name="Mihaltcheva S."/>
            <person name="LaButti K."/>
            <person name="Lipzen A."/>
            <person name="Waldron R."/>
            <person name="Moloney N.M."/>
            <person name="Sperisen C."/>
            <person name="Kredics L."/>
            <person name="Vagvoelgyi C."/>
            <person name="Patrignani A."/>
            <person name="Fitzpatrick D."/>
            <person name="Nagy I."/>
            <person name="Doyle S."/>
            <person name="Anderson J.B."/>
            <person name="Grigoriev I.V."/>
            <person name="Gueldener U."/>
            <person name="Muensterkoetter M."/>
            <person name="Nagy L.G."/>
        </authorList>
    </citation>
    <scope>NUCLEOTIDE SEQUENCE [LARGE SCALE GENOMIC DNA]</scope>
    <source>
        <strain evidence="3">Ar21-2</strain>
    </source>
</reference>
<name>A0A2H3DF64_ARMGA</name>
<dbReference type="SUPFAM" id="SSF51556">
    <property type="entry name" value="Metallo-dependent hydrolases"/>
    <property type="match status" value="1"/>
</dbReference>
<dbReference type="InterPro" id="IPR033932">
    <property type="entry name" value="YtcJ-like"/>
</dbReference>
<sequence length="615" mass="67902">MAADTNTRSNGFWLFGLLGVAFAAWNYPYTRPLVVCSPTRNIYTVDEAHPRVECLSVVGSQIAGSGDFSDFSNKNPWIPLTLAPYIPAWVPKFFERSPEVVTIPPTSVVVPGLAGIVSFIKKRIEMIRVTRSDSHAHVIQNGFKMQLELEKAQSVSDVIGLIRTYILSHPDVQRDPTRWIQGMGWDQTKWPGGEFPTAEDLSKDPLLSGRPIALYRVDVHATWVSTRVLELIGDDMPSEVDGGIIVRDSEGQPTGVFLDNAMSIVPHPKHTEAELSDYFGITMKMALQYGLTSVHDAAAEPEVIEFLMKQAETGILPIRLYLMGSVSSDEYWGPQLPRLINYGKDGRLNLRSVKLFTDGALGSWGAALLAPYSDKPETSGIMRIQQETLSKLVHQFYRDDWQVNIHCIGDKANNVVLDVLEDVILGRNGSREADITKWRPRIEHSQILTLEDIERVGRLGVIPSVQPTHATSDMWYAEKRLGPDRMKGAYAYQSLLKASPRNVLPLGSDFPVEGVNPLLGFYAAVSRLSVDGTSPHGPDGWYPEQKLTRAQALKGMTLDAAYASFAETDLGSLVPGKKADFVVLDRDIMTIPVGEILEAKVTATVIDGKVAYGTL</sequence>
<evidence type="ECO:0000259" key="1">
    <source>
        <dbReference type="Pfam" id="PF07969"/>
    </source>
</evidence>
<dbReference type="InterPro" id="IPR013108">
    <property type="entry name" value="Amidohydro_3"/>
</dbReference>
<evidence type="ECO:0000313" key="2">
    <source>
        <dbReference type="EMBL" id="PBK92770.1"/>
    </source>
</evidence>
<dbReference type="OrthoDB" id="3501663at2759"/>
<dbReference type="PANTHER" id="PTHR22642">
    <property type="entry name" value="IMIDAZOLONEPROPIONASE"/>
    <property type="match status" value="1"/>
</dbReference>
<dbReference type="Pfam" id="PF07969">
    <property type="entry name" value="Amidohydro_3"/>
    <property type="match status" value="1"/>
</dbReference>
<keyword evidence="3" id="KW-1185">Reference proteome</keyword>
<dbReference type="Gene3D" id="2.30.40.10">
    <property type="entry name" value="Urease, subunit C, domain 1"/>
    <property type="match status" value="1"/>
</dbReference>
<accession>A0A2H3DF64</accession>
<dbReference type="PANTHER" id="PTHR22642:SF2">
    <property type="entry name" value="PROTEIN LONG AFTER FAR-RED 3"/>
    <property type="match status" value="1"/>
</dbReference>
<dbReference type="Gene3D" id="3.10.310.70">
    <property type="match status" value="1"/>
</dbReference>
<gene>
    <name evidence="2" type="ORF">ARMGADRAFT_1165796</name>
</gene>
<feature type="domain" description="Amidohydrolase 3" evidence="1">
    <location>
        <begin position="133"/>
        <end position="612"/>
    </location>
</feature>
<dbReference type="Gene3D" id="3.20.20.140">
    <property type="entry name" value="Metal-dependent hydrolases"/>
    <property type="match status" value="1"/>
</dbReference>
<dbReference type="InterPro" id="IPR011059">
    <property type="entry name" value="Metal-dep_hydrolase_composite"/>
</dbReference>
<dbReference type="STRING" id="47427.A0A2H3DF64"/>
<dbReference type="InParanoid" id="A0A2H3DF64"/>
<dbReference type="EMBL" id="KZ293658">
    <property type="protein sequence ID" value="PBK92770.1"/>
    <property type="molecule type" value="Genomic_DNA"/>
</dbReference>
<protein>
    <recommendedName>
        <fullName evidence="1">Amidohydrolase 3 domain-containing protein</fullName>
    </recommendedName>
</protein>